<evidence type="ECO:0000313" key="3">
    <source>
        <dbReference type="Proteomes" id="UP000292340"/>
    </source>
</evidence>
<evidence type="ECO:0000313" key="4">
    <source>
        <dbReference type="Proteomes" id="UP000293195"/>
    </source>
</evidence>
<dbReference type="EMBL" id="PDXF01000054">
    <property type="protein sequence ID" value="RYN93239.1"/>
    <property type="molecule type" value="Genomic_DNA"/>
</dbReference>
<organism evidence="1 3">
    <name type="scientific">Alternaria tenuissima</name>
    <dbReference type="NCBI Taxonomy" id="119927"/>
    <lineage>
        <taxon>Eukaryota</taxon>
        <taxon>Fungi</taxon>
        <taxon>Dikarya</taxon>
        <taxon>Ascomycota</taxon>
        <taxon>Pezizomycotina</taxon>
        <taxon>Dothideomycetes</taxon>
        <taxon>Pleosporomycetidae</taxon>
        <taxon>Pleosporales</taxon>
        <taxon>Pleosporineae</taxon>
        <taxon>Pleosporaceae</taxon>
        <taxon>Alternaria</taxon>
        <taxon>Alternaria sect. Alternaria</taxon>
        <taxon>Alternaria alternata complex</taxon>
    </lineage>
</organism>
<keyword evidence="4" id="KW-1185">Reference proteome</keyword>
<protein>
    <submittedName>
        <fullName evidence="1">Uncharacterized protein</fullName>
    </submittedName>
</protein>
<evidence type="ECO:0000313" key="1">
    <source>
        <dbReference type="EMBL" id="RYN17370.1"/>
    </source>
</evidence>
<gene>
    <name evidence="1" type="ORF">AA0115_g11845</name>
    <name evidence="2" type="ORF">AA0119_g9685</name>
</gene>
<reference evidence="1" key="1">
    <citation type="submission" date="2017-10" db="EMBL/GenBank/DDBJ databases">
        <authorList>
            <person name="Armitage A.D."/>
            <person name="Barbara D.J."/>
            <person name="Woodhall J.W."/>
            <person name="Sreenivasaprasad S."/>
            <person name="Lane C.R."/>
            <person name="Clarkson J.P."/>
            <person name="Harrison R.J."/>
        </authorList>
    </citation>
    <scope>NUCLEOTIDE SEQUENCE</scope>
    <source>
        <strain evidence="1">FERA 1164</strain>
        <strain evidence="2">FERA 635</strain>
    </source>
</reference>
<proteinExistence type="predicted"/>
<evidence type="ECO:0000313" key="2">
    <source>
        <dbReference type="EMBL" id="RYN93239.1"/>
    </source>
</evidence>
<dbReference type="AlphaFoldDB" id="A0AB37VZR9"/>
<comment type="caution">
    <text evidence="1">The sequence shown here is derived from an EMBL/GenBank/DDBJ whole genome shotgun (WGS) entry which is preliminary data.</text>
</comment>
<dbReference type="Proteomes" id="UP000293195">
    <property type="component" value="Unassembled WGS sequence"/>
</dbReference>
<name>A0AB37VZR9_9PLEO</name>
<dbReference type="EMBL" id="PDXB01000060">
    <property type="protein sequence ID" value="RYN17370.1"/>
    <property type="molecule type" value="Genomic_DNA"/>
</dbReference>
<accession>A0AB37VZR9</accession>
<reference evidence="1" key="2">
    <citation type="journal article" date="2019" name="bioRxiv">
        <title>Genomics, evolutionary history and diagnostics of the Alternaria alternata species group including apple and Asian pear pathotypes.</title>
        <authorList>
            <person name="Armitage A.D."/>
            <person name="Cockerton H.M."/>
            <person name="Sreenivasaprasad S."/>
            <person name="Woodhall J.W."/>
            <person name="Lane C.R."/>
            <person name="Harrison R.J."/>
            <person name="Clarkson J.P."/>
        </authorList>
    </citation>
    <scope>NUCLEOTIDE SEQUENCE</scope>
    <source>
        <strain evidence="1">FERA 1164</strain>
        <strain evidence="2">FERA 635</strain>
    </source>
</reference>
<sequence length="143" mass="15912">MIGEMTPPSTPLLTPSLSIATTSTTPCAPDSSFFSLLPSTKSQDVPVYIDALPRIPPVPFTPHPPTANMSLSAKLLCLFRWTLFDPDTGTLSLATTPREKNFQMQWMGVKYAGATDNELVRWVRSMWWCIWVRQAAVNYVGMC</sequence>
<dbReference type="Proteomes" id="UP000292340">
    <property type="component" value="Unassembled WGS sequence"/>
</dbReference>